<dbReference type="InterPro" id="IPR032623">
    <property type="entry name" value="FecR_N"/>
</dbReference>
<accession>A0A919CL74</accession>
<dbReference type="InterPro" id="IPR006860">
    <property type="entry name" value="FecR"/>
</dbReference>
<dbReference type="PANTHER" id="PTHR30273:SF2">
    <property type="entry name" value="PROTEIN FECR"/>
    <property type="match status" value="1"/>
</dbReference>
<protein>
    <submittedName>
        <fullName evidence="3">Iron dicitrate transporter FecR</fullName>
    </submittedName>
</protein>
<dbReference type="Pfam" id="PF16220">
    <property type="entry name" value="DUF4880"/>
    <property type="match status" value="1"/>
</dbReference>
<name>A0A919CL74_9GAMM</name>
<dbReference type="Pfam" id="PF04773">
    <property type="entry name" value="FecR"/>
    <property type="match status" value="1"/>
</dbReference>
<evidence type="ECO:0000259" key="1">
    <source>
        <dbReference type="Pfam" id="PF04773"/>
    </source>
</evidence>
<evidence type="ECO:0000259" key="2">
    <source>
        <dbReference type="Pfam" id="PF16220"/>
    </source>
</evidence>
<organism evidence="3 4">
    <name type="scientific">Parahalioglobus pacificus</name>
    <dbReference type="NCBI Taxonomy" id="930806"/>
    <lineage>
        <taxon>Bacteria</taxon>
        <taxon>Pseudomonadati</taxon>
        <taxon>Pseudomonadota</taxon>
        <taxon>Gammaproteobacteria</taxon>
        <taxon>Cellvibrionales</taxon>
        <taxon>Halieaceae</taxon>
        <taxon>Parahalioglobus</taxon>
    </lineage>
</organism>
<dbReference type="Proteomes" id="UP000644693">
    <property type="component" value="Unassembled WGS sequence"/>
</dbReference>
<reference evidence="3" key="2">
    <citation type="submission" date="2020-09" db="EMBL/GenBank/DDBJ databases">
        <authorList>
            <person name="Sun Q."/>
            <person name="Kim S."/>
        </authorList>
    </citation>
    <scope>NUCLEOTIDE SEQUENCE</scope>
    <source>
        <strain evidence="3">KCTC 23430</strain>
    </source>
</reference>
<dbReference type="EMBL" id="BMYM01000002">
    <property type="protein sequence ID" value="GHD35278.1"/>
    <property type="molecule type" value="Genomic_DNA"/>
</dbReference>
<keyword evidence="4" id="KW-1185">Reference proteome</keyword>
<reference evidence="3" key="1">
    <citation type="journal article" date="2014" name="Int. J. Syst. Evol. Microbiol.">
        <title>Complete genome sequence of Corynebacterium casei LMG S-19264T (=DSM 44701T), isolated from a smear-ripened cheese.</title>
        <authorList>
            <consortium name="US DOE Joint Genome Institute (JGI-PGF)"/>
            <person name="Walter F."/>
            <person name="Albersmeier A."/>
            <person name="Kalinowski J."/>
            <person name="Ruckert C."/>
        </authorList>
    </citation>
    <scope>NUCLEOTIDE SEQUENCE</scope>
    <source>
        <strain evidence="3">KCTC 23430</strain>
    </source>
</reference>
<dbReference type="Gene3D" id="3.55.50.30">
    <property type="match status" value="1"/>
</dbReference>
<gene>
    <name evidence="3" type="primary">fecR</name>
    <name evidence="3" type="ORF">GCM10007053_21980</name>
</gene>
<sequence length="329" mass="35363">MHGMTAQKQQELSAQEQALAWVTRLRSPEAGLEDRTEFALWLAASTANSHAMDDALSLWDDLEAVKHLPFGYTANTQIAAANQSRWWLSAGVAAAAVLAAVLELPLNQPSPTEPAQSYATELGQRDDVLLQDSSRISLNSDSQLSVSYTETTRDLTLERGEAYFEVAKDSSRPFTVSTNIVDVMAVGTAFNIDRREQTTEITVTEGVVRVTKRRGGSAAESAILKAAQKITVNDQGLGAIESVAGAEDTAWRRGELVANGVPLHELAAELERYSATRIRFGDAEVAGLSVSGVFPLDETDTALQAIARSLELTIVPAGDNSVLLLNADH</sequence>
<feature type="domain" description="FecR N-terminal" evidence="2">
    <location>
        <begin position="16"/>
        <end position="56"/>
    </location>
</feature>
<dbReference type="GO" id="GO:0016989">
    <property type="term" value="F:sigma factor antagonist activity"/>
    <property type="evidence" value="ECO:0007669"/>
    <property type="project" value="TreeGrafter"/>
</dbReference>
<dbReference type="Gene3D" id="2.60.120.1440">
    <property type="match status" value="1"/>
</dbReference>
<dbReference type="AlphaFoldDB" id="A0A919CL74"/>
<dbReference type="PANTHER" id="PTHR30273">
    <property type="entry name" value="PERIPLASMIC SIGNAL SENSOR AND SIGMA FACTOR ACTIVATOR FECR-RELATED"/>
    <property type="match status" value="1"/>
</dbReference>
<evidence type="ECO:0000313" key="4">
    <source>
        <dbReference type="Proteomes" id="UP000644693"/>
    </source>
</evidence>
<comment type="caution">
    <text evidence="3">The sequence shown here is derived from an EMBL/GenBank/DDBJ whole genome shotgun (WGS) entry which is preliminary data.</text>
</comment>
<feature type="domain" description="FecR protein" evidence="1">
    <location>
        <begin position="118"/>
        <end position="209"/>
    </location>
</feature>
<dbReference type="PIRSF" id="PIRSF018266">
    <property type="entry name" value="FecR"/>
    <property type="match status" value="1"/>
</dbReference>
<proteinExistence type="predicted"/>
<evidence type="ECO:0000313" key="3">
    <source>
        <dbReference type="EMBL" id="GHD35278.1"/>
    </source>
</evidence>
<dbReference type="InterPro" id="IPR012373">
    <property type="entry name" value="Ferrdict_sens_TM"/>
</dbReference>